<keyword evidence="4" id="KW-1185">Reference proteome</keyword>
<organism evidence="3 4">
    <name type="scientific">Tessaracoccus palaemonis</name>
    <dbReference type="NCBI Taxonomy" id="2829499"/>
    <lineage>
        <taxon>Bacteria</taxon>
        <taxon>Bacillati</taxon>
        <taxon>Actinomycetota</taxon>
        <taxon>Actinomycetes</taxon>
        <taxon>Propionibacteriales</taxon>
        <taxon>Propionibacteriaceae</taxon>
        <taxon>Tessaracoccus</taxon>
    </lineage>
</organism>
<reference evidence="3 4" key="1">
    <citation type="submission" date="2021-07" db="EMBL/GenBank/DDBJ databases">
        <title>complete genome sequencing of Tessaracoccus sp.J1M15.</title>
        <authorList>
            <person name="Bae J.-W."/>
            <person name="Kim D.-y."/>
        </authorList>
    </citation>
    <scope>NUCLEOTIDE SEQUENCE [LARGE SCALE GENOMIC DNA]</scope>
    <source>
        <strain evidence="3 4">J1M15</strain>
    </source>
</reference>
<name>A0ABX8SN60_9ACTN</name>
<evidence type="ECO:0000313" key="4">
    <source>
        <dbReference type="Proteomes" id="UP000824504"/>
    </source>
</evidence>
<dbReference type="RefSeq" id="WP_219081691.1">
    <property type="nucleotide sequence ID" value="NZ_CP079216.1"/>
</dbReference>
<sequence>MIATYTVSGMTCGNCVNHVTEEVSEVEGVKNVNVQLEGTMSVESDERIPFDFIVEAVREAGDYTVVEA</sequence>
<dbReference type="Proteomes" id="UP000824504">
    <property type="component" value="Chromosome"/>
</dbReference>
<dbReference type="CDD" id="cd00371">
    <property type="entry name" value="HMA"/>
    <property type="match status" value="1"/>
</dbReference>
<protein>
    <submittedName>
        <fullName evidence="3">Heavy-metal-associated domain-containing protein</fullName>
    </submittedName>
</protein>
<dbReference type="InterPro" id="IPR017969">
    <property type="entry name" value="Heavy-metal-associated_CS"/>
</dbReference>
<proteinExistence type="predicted"/>
<evidence type="ECO:0000256" key="1">
    <source>
        <dbReference type="ARBA" id="ARBA00022723"/>
    </source>
</evidence>
<dbReference type="PROSITE" id="PS01047">
    <property type="entry name" value="HMA_1"/>
    <property type="match status" value="1"/>
</dbReference>
<dbReference type="PROSITE" id="PS50846">
    <property type="entry name" value="HMA_2"/>
    <property type="match status" value="1"/>
</dbReference>
<gene>
    <name evidence="3" type="ORF">KDB89_12930</name>
</gene>
<evidence type="ECO:0000313" key="3">
    <source>
        <dbReference type="EMBL" id="QXT62624.1"/>
    </source>
</evidence>
<keyword evidence="1" id="KW-0479">Metal-binding</keyword>
<feature type="domain" description="HMA" evidence="2">
    <location>
        <begin position="1"/>
        <end position="68"/>
    </location>
</feature>
<dbReference type="EMBL" id="CP079216">
    <property type="protein sequence ID" value="QXT62624.1"/>
    <property type="molecule type" value="Genomic_DNA"/>
</dbReference>
<dbReference type="InterPro" id="IPR006121">
    <property type="entry name" value="HMA_dom"/>
</dbReference>
<dbReference type="Pfam" id="PF00403">
    <property type="entry name" value="HMA"/>
    <property type="match status" value="1"/>
</dbReference>
<accession>A0ABX8SN60</accession>
<evidence type="ECO:0000259" key="2">
    <source>
        <dbReference type="PROSITE" id="PS50846"/>
    </source>
</evidence>